<reference evidence="8 9" key="1">
    <citation type="submission" date="2024-02" db="EMBL/GenBank/DDBJ databases">
        <authorList>
            <person name="Chen Y."/>
            <person name="Shah S."/>
            <person name="Dougan E. K."/>
            <person name="Thang M."/>
            <person name="Chan C."/>
        </authorList>
    </citation>
    <scope>NUCLEOTIDE SEQUENCE [LARGE SCALE GENOMIC DNA]</scope>
</reference>
<dbReference type="SUPFAM" id="SSF51735">
    <property type="entry name" value="NAD(P)-binding Rossmann-fold domains"/>
    <property type="match status" value="1"/>
</dbReference>
<feature type="domain" description="DRBM" evidence="7">
    <location>
        <begin position="12"/>
        <end position="78"/>
    </location>
</feature>
<dbReference type="InterPro" id="IPR043129">
    <property type="entry name" value="ATPase_NBD"/>
</dbReference>
<comment type="cofactor">
    <cofactor evidence="5">
        <name>Mg(2+)</name>
        <dbReference type="ChEBI" id="CHEBI:18420"/>
    </cofactor>
</comment>
<dbReference type="Gene3D" id="3.30.420.40">
    <property type="match status" value="2"/>
</dbReference>
<evidence type="ECO:0000256" key="5">
    <source>
        <dbReference type="HAMAP-Rule" id="MF_03131"/>
    </source>
</evidence>
<evidence type="ECO:0000256" key="6">
    <source>
        <dbReference type="SAM" id="MobiDB-lite"/>
    </source>
</evidence>
<accession>A0ABP0MP58</accession>
<feature type="binding site" evidence="5">
    <location>
        <position position="945"/>
    </location>
    <ligand>
        <name>Mg(2+)</name>
        <dbReference type="ChEBI" id="CHEBI:18420"/>
    </ligand>
</feature>
<keyword evidence="2 5" id="KW-0547">Nucleotide-binding</keyword>
<gene>
    <name evidence="8" type="ORF">CCMP2556_LOCUS26783</name>
</gene>
<keyword evidence="3 5" id="KW-0418">Kinase</keyword>
<evidence type="ECO:0000313" key="8">
    <source>
        <dbReference type="EMBL" id="CAK9053278.1"/>
    </source>
</evidence>
<name>A0ABP0MP58_9DINO</name>
<dbReference type="SUPFAM" id="SSF54768">
    <property type="entry name" value="dsRNA-binding domain-like"/>
    <property type="match status" value="1"/>
</dbReference>
<evidence type="ECO:0000256" key="3">
    <source>
        <dbReference type="ARBA" id="ARBA00022777"/>
    </source>
</evidence>
<dbReference type="EMBL" id="CAXAMN010018890">
    <property type="protein sequence ID" value="CAK9053278.1"/>
    <property type="molecule type" value="Genomic_DNA"/>
</dbReference>
<dbReference type="Gene3D" id="3.40.50.720">
    <property type="entry name" value="NAD(P)-binding Rossmann-like Domain"/>
    <property type="match status" value="1"/>
</dbReference>
<dbReference type="Pfam" id="PF00035">
    <property type="entry name" value="dsrm"/>
    <property type="match status" value="2"/>
</dbReference>
<feature type="active site" description="Proton donor/acceptor" evidence="5">
    <location>
        <position position="707"/>
    </location>
</feature>
<dbReference type="InterPro" id="IPR014720">
    <property type="entry name" value="dsRBD_dom"/>
</dbReference>
<dbReference type="Proteomes" id="UP001642484">
    <property type="component" value="Unassembled WGS sequence"/>
</dbReference>
<feature type="compositionally biased region" description="Low complexity" evidence="6">
    <location>
        <begin position="975"/>
        <end position="985"/>
    </location>
</feature>
<dbReference type="PANTHER" id="PTHR21060:SF15">
    <property type="entry name" value="ACETATE KINASE-RELATED"/>
    <property type="match status" value="1"/>
</dbReference>
<evidence type="ECO:0000256" key="1">
    <source>
        <dbReference type="ARBA" id="ARBA00022679"/>
    </source>
</evidence>
<comment type="catalytic activity">
    <reaction evidence="5">
        <text>acetate + ATP = acetyl phosphate + ADP</text>
        <dbReference type="Rhea" id="RHEA:11352"/>
        <dbReference type="ChEBI" id="CHEBI:22191"/>
        <dbReference type="ChEBI" id="CHEBI:30089"/>
        <dbReference type="ChEBI" id="CHEBI:30616"/>
        <dbReference type="ChEBI" id="CHEBI:456216"/>
        <dbReference type="EC" id="2.7.2.1"/>
    </reaction>
</comment>
<evidence type="ECO:0000259" key="7">
    <source>
        <dbReference type="Pfam" id="PF00035"/>
    </source>
</evidence>
<dbReference type="InterPro" id="IPR036291">
    <property type="entry name" value="NAD(P)-bd_dom_sf"/>
</dbReference>
<feature type="site" description="Transition state stabilizer" evidence="5">
    <location>
        <position position="800"/>
    </location>
</feature>
<dbReference type="PANTHER" id="PTHR21060">
    <property type="entry name" value="ACETATE KINASE"/>
    <property type="match status" value="1"/>
</dbReference>
<evidence type="ECO:0000256" key="4">
    <source>
        <dbReference type="ARBA" id="ARBA00022840"/>
    </source>
</evidence>
<dbReference type="NCBIfam" id="TIGR00016">
    <property type="entry name" value="ackA"/>
    <property type="match status" value="1"/>
</dbReference>
<evidence type="ECO:0000313" key="9">
    <source>
        <dbReference type="Proteomes" id="UP001642484"/>
    </source>
</evidence>
<feature type="binding site" evidence="5">
    <location>
        <begin position="767"/>
        <end position="771"/>
    </location>
    <ligand>
        <name>ATP</name>
        <dbReference type="ChEBI" id="CHEBI:30616"/>
    </ligand>
</feature>
<dbReference type="InterPro" id="IPR023865">
    <property type="entry name" value="Aliphatic_acid_kinase_CS"/>
</dbReference>
<dbReference type="PRINTS" id="PR00471">
    <property type="entry name" value="ACETATEKNASE"/>
</dbReference>
<feature type="binding site" evidence="5">
    <location>
        <begin position="840"/>
        <end position="842"/>
    </location>
    <ligand>
        <name>ATP</name>
        <dbReference type="ChEBI" id="CHEBI:30616"/>
    </ligand>
</feature>
<keyword evidence="4 5" id="KW-0067">ATP-binding</keyword>
<comment type="caution">
    <text evidence="8">The sequence shown here is derived from an EMBL/GenBank/DDBJ whole genome shotgun (WGS) entry which is preliminary data.</text>
</comment>
<dbReference type="PROSITE" id="PS01076">
    <property type="entry name" value="ACETATE_KINASE_2"/>
    <property type="match status" value="1"/>
</dbReference>
<feature type="region of interest" description="Disordered" evidence="6">
    <location>
        <begin position="82"/>
        <end position="128"/>
    </location>
</feature>
<feature type="site" description="Transition state stabilizer" evidence="5">
    <location>
        <position position="739"/>
    </location>
</feature>
<keyword evidence="5" id="KW-0479">Metal-binding</keyword>
<comment type="similarity">
    <text evidence="5">Belongs to the acetokinase family.</text>
</comment>
<dbReference type="Pfam" id="PF00871">
    <property type="entry name" value="Acetate_kinase"/>
    <property type="match status" value="1"/>
</dbReference>
<evidence type="ECO:0000256" key="2">
    <source>
        <dbReference type="ARBA" id="ARBA00022741"/>
    </source>
</evidence>
<dbReference type="SUPFAM" id="SSF53067">
    <property type="entry name" value="Actin-like ATPase domain"/>
    <property type="match status" value="2"/>
</dbReference>
<keyword evidence="1 5" id="KW-0808">Transferase</keyword>
<dbReference type="CDD" id="cd24010">
    <property type="entry name" value="ASKHA_NBD_AcK_PK"/>
    <property type="match status" value="1"/>
</dbReference>
<proteinExistence type="inferred from homology"/>
<dbReference type="Gene3D" id="3.30.160.20">
    <property type="match status" value="1"/>
</dbReference>
<comment type="caution">
    <text evidence="5">Lacks conserved residue(s) required for the propagation of feature annotation.</text>
</comment>
<sequence>MAQPGMTAATDPKTELNHFCQRYCQRPVTKADISYTTNKFGNQYQSIVKLDCIQGQEYAGHLCLNQKEAEKSAAEQAVMAFRPQMASLPPPASKDPKKKKERPRLTPAELAAKKAKQAEEGENPAVTPKTPLGTVMKIAKRYLQKGETIYETKTYAGGGHQATVQLKALPGEWGNRVWAGHVSSTKQKAEQSAAEIALKQISEDSEMVAEAAKPKGVGKGKGKGKGKGFGLLWGWDWNMMWGGGSGPNLPREKVSETPMTGEVVEWKENFGWVKPAGEVDHPSAKQREGKLYVSKKDVTSGNMAVGCKVSFMVYKDPQGLGAEEVQVGRLVTQRLCSMGPASARGNVKGSGKIFACLSGARVRAMWRVGSRTEQRKRKLGQVVAQDLENLSLFEADRGPLWGHGACGRSSGQKDTRDAAALLEPLSSAAAVVCTTGVPAFGISGQWEKGNHPETVDHFGVKNVAHVWPKRRFVLMSSIGVTRRDGFPYNILNGGGVLDAKARGEEAVAQMASAEGFGVTVVRPGQLFGGPYENNRYLGTLFQLDKDINTRGVSVQPGDTAVGDTLRSSLAGVLVRYALFSWNKRASSPSASGLTKMLFGSADGLYTPRARLRTSEAGSEGSLLPGSSNGHRAALEVILSRLEFNSLAAVGHRVVHGETFTRATLVNEEVLERIERAGRLAPMHNPWNLLGIQVAQETLKCPQVAVFDTAFHQTMPPEAYMYALPHELCEKHGLRKYGFHGTSYLYIVSKAAKALQKPVKEVNLIVCHLGSGASMCAIQAGQCIDTTMGFTPLEGLVMGTRCGDLDPAVPLHLIELGYSTEEVSELLNKHSGLKGLCGFSDNRDVEARFRTGEHRAQLAKRIQVYRTRKHLGSYLVALNRVDALIFTGGVGENSPLHRSLVCEGLERLGIQLDEEANQAAEGRCTGGTALHKPASKTEIWVIPTDEELSIAQQTADLLVVNEEGTPPEEEEIDQMLSSLGSSTSGSQANEQMDKRMGLAQETFSQAVQNVVSGKIFDES</sequence>
<feature type="binding site" evidence="5">
    <location>
        <position position="652"/>
    </location>
    <ligand>
        <name>substrate</name>
    </ligand>
</feature>
<keyword evidence="5" id="KW-0460">Magnesium</keyword>
<dbReference type="InterPro" id="IPR004372">
    <property type="entry name" value="Ac/propionate_kinase"/>
</dbReference>
<protein>
    <recommendedName>
        <fullName evidence="5">Probable acetate kinase</fullName>
        <ecNumber evidence="5">2.7.2.1</ecNumber>
    </recommendedName>
    <alternativeName>
        <fullName evidence="5">Acetokinase</fullName>
    </alternativeName>
</protein>
<feature type="binding site" evidence="5">
    <location>
        <begin position="888"/>
        <end position="892"/>
    </location>
    <ligand>
        <name>ATP</name>
        <dbReference type="ChEBI" id="CHEBI:30616"/>
    </ligand>
</feature>
<feature type="region of interest" description="Disordered" evidence="6">
    <location>
        <begin position="963"/>
        <end position="991"/>
    </location>
</feature>
<comment type="pathway">
    <text evidence="5">Metabolic intermediate biosynthesis; acetyl-CoA biosynthesis; acetyl-CoA from acetate: step 1/2.</text>
</comment>
<dbReference type="EC" id="2.7.2.1" evidence="5"/>
<keyword evidence="9" id="KW-1185">Reference proteome</keyword>
<dbReference type="InterPro" id="IPR000890">
    <property type="entry name" value="Aliphatic_acid_kin_short-chain"/>
</dbReference>
<organism evidence="8 9">
    <name type="scientific">Durusdinium trenchii</name>
    <dbReference type="NCBI Taxonomy" id="1381693"/>
    <lineage>
        <taxon>Eukaryota</taxon>
        <taxon>Sar</taxon>
        <taxon>Alveolata</taxon>
        <taxon>Dinophyceae</taxon>
        <taxon>Suessiales</taxon>
        <taxon>Symbiodiniaceae</taxon>
        <taxon>Durusdinium</taxon>
    </lineage>
</organism>
<feature type="domain" description="DRBM" evidence="7">
    <location>
        <begin position="142"/>
        <end position="200"/>
    </location>
</feature>
<dbReference type="HAMAP" id="MF_00020">
    <property type="entry name" value="Acetate_kinase"/>
    <property type="match status" value="1"/>
</dbReference>